<protein>
    <submittedName>
        <fullName evidence="2">Uncharacterized protein</fullName>
    </submittedName>
</protein>
<reference evidence="1 3" key="2">
    <citation type="submission" date="2016-06" db="EMBL/GenBank/DDBJ databases">
        <title>Microsymbionts genomes from the relict species Vavilovia formosa.</title>
        <authorList>
            <person name="Chirak E."/>
            <person name="Kimeklis A."/>
            <person name="Andronov E."/>
        </authorList>
    </citation>
    <scope>NUCLEOTIDE SEQUENCE [LARGE SCALE GENOMIC DNA]</scope>
    <source>
        <strain evidence="1 3">Vaf10</strain>
        <plasmid evidence="3">Plasmid unnamed4</plasmid>
        <plasmid evidence="1">unnamed4</plasmid>
    </source>
</reference>
<reference evidence="2" key="1">
    <citation type="submission" date="2016-04" db="EMBL/GenBank/DDBJ databases">
        <title>Fast-growing isolate from the root nodules of Vavilovia formosa.</title>
        <authorList>
            <person name="Kimeklis A."/>
            <person name="Safronova V."/>
            <person name="Belimov A."/>
            <person name="Andronov E."/>
        </authorList>
    </citation>
    <scope>NUCLEOTIDE SEQUENCE [LARGE SCALE GENOMIC DNA]</scope>
    <source>
        <strain evidence="2">Vaf-46</strain>
    </source>
</reference>
<organism evidence="2">
    <name type="scientific">Rhizobium leguminosarum</name>
    <dbReference type="NCBI Taxonomy" id="384"/>
    <lineage>
        <taxon>Bacteria</taxon>
        <taxon>Pseudomonadati</taxon>
        <taxon>Pseudomonadota</taxon>
        <taxon>Alphaproteobacteria</taxon>
        <taxon>Hyphomicrobiales</taxon>
        <taxon>Rhizobiaceae</taxon>
        <taxon>Rhizobium/Agrobacterium group</taxon>
        <taxon>Rhizobium</taxon>
    </lineage>
</organism>
<geneLocation type="plasmid" evidence="1 3">
    <name>unnamed4</name>
</geneLocation>
<name>A0A179BYK7_RHILE</name>
<dbReference type="Proteomes" id="UP000092691">
    <property type="component" value="Plasmid unnamed4"/>
</dbReference>
<accession>A0A179BYK7</accession>
<dbReference type="EMBL" id="CP016292">
    <property type="protein sequence ID" value="ANP91639.1"/>
    <property type="molecule type" value="Genomic_DNA"/>
</dbReference>
<evidence type="ECO:0000313" key="3">
    <source>
        <dbReference type="Proteomes" id="UP000092691"/>
    </source>
</evidence>
<sequence length="202" mass="22321">MIAVATSEPFTLVKIPLARIGGFDLVLLLQLDEVEDFLHQVTAGGFVIPLDGIEHGHRKCIACSRHETGNVLANVADAPGRRFDIAFSVWYLSANREEVVVVRGPQPFEGNIGFKPGLLHQPLVTARNGFRHRELVGRTLTEIFEPADRRVAGERRCNEARLALIVLPHRRIQGSLRGIGKDIDLIMLVALTHDPALALFDV</sequence>
<dbReference type="AlphaFoldDB" id="A0A179BYK7"/>
<evidence type="ECO:0000313" key="1">
    <source>
        <dbReference type="EMBL" id="ANP91639.1"/>
    </source>
</evidence>
<dbReference type="EMBL" id="LWBS01000062">
    <property type="protein sequence ID" value="OAP96253.1"/>
    <property type="molecule type" value="Genomic_DNA"/>
</dbReference>
<keyword evidence="1" id="KW-0614">Plasmid</keyword>
<gene>
    <name evidence="2" type="ORF">A4U53_38515</name>
    <name evidence="1" type="ORF">BA011_36725</name>
</gene>
<proteinExistence type="predicted"/>
<evidence type="ECO:0000313" key="2">
    <source>
        <dbReference type="EMBL" id="OAP96253.1"/>
    </source>
</evidence>